<dbReference type="EMBL" id="JACIHM010000003">
    <property type="protein sequence ID" value="MBB4447131.1"/>
    <property type="molecule type" value="Genomic_DNA"/>
</dbReference>
<dbReference type="Proteomes" id="UP000576087">
    <property type="component" value="Unassembled WGS sequence"/>
</dbReference>
<evidence type="ECO:0000313" key="3">
    <source>
        <dbReference type="EMBL" id="MBB4447131.1"/>
    </source>
</evidence>
<keyword evidence="5" id="KW-1185">Reference proteome</keyword>
<comment type="caution">
    <text evidence="1">The sequence shown here is derived from an EMBL/GenBank/DDBJ whole genome shotgun (WGS) entry which is preliminary data.</text>
</comment>
<dbReference type="Proteomes" id="UP000524535">
    <property type="component" value="Unassembled WGS sequence"/>
</dbReference>
<evidence type="ECO:0000313" key="6">
    <source>
        <dbReference type="Proteomes" id="UP000576087"/>
    </source>
</evidence>
<proteinExistence type="predicted"/>
<evidence type="ECO:0000313" key="1">
    <source>
        <dbReference type="EMBL" id="MBB4349279.1"/>
    </source>
</evidence>
<dbReference type="Proteomes" id="UP000520770">
    <property type="component" value="Unassembled WGS sequence"/>
</dbReference>
<organism evidence="1 4">
    <name type="scientific">Aliirhizobium cellulosilyticum</name>
    <dbReference type="NCBI Taxonomy" id="393664"/>
    <lineage>
        <taxon>Bacteria</taxon>
        <taxon>Pseudomonadati</taxon>
        <taxon>Pseudomonadota</taxon>
        <taxon>Alphaproteobacteria</taxon>
        <taxon>Hyphomicrobiales</taxon>
        <taxon>Rhizobiaceae</taxon>
        <taxon>Aliirhizobium</taxon>
    </lineage>
</organism>
<reference evidence="4 5" key="1">
    <citation type="submission" date="2020-08" db="EMBL/GenBank/DDBJ databases">
        <title>Genomic Encyclopedia of Type Strains, Phase IV (KMG-V): Genome sequencing to study the core and pangenomes of soil and plant-associated prokaryotes.</title>
        <authorList>
            <person name="Whitman W."/>
        </authorList>
    </citation>
    <scope>NUCLEOTIDE SEQUENCE [LARGE SCALE GENOMIC DNA]</scope>
    <source>
        <strain evidence="2 5">SEMIA 444</strain>
        <strain evidence="1 4">SEMIA 448</strain>
        <strain evidence="3 6">SEMIA 452</strain>
    </source>
</reference>
<evidence type="ECO:0000313" key="4">
    <source>
        <dbReference type="Proteomes" id="UP000520770"/>
    </source>
</evidence>
<accession>A0A7W6WPV6</accession>
<dbReference type="RefSeq" id="WP_183824307.1">
    <property type="nucleotide sequence ID" value="NZ_JACIGW010000003.1"/>
</dbReference>
<evidence type="ECO:0000313" key="2">
    <source>
        <dbReference type="EMBL" id="MBB4412499.1"/>
    </source>
</evidence>
<sequence length="396" mass="44818">MHPTILNDSSGDGYSLNLVAFNDSTTLPPMPAGQGYISQNVLFGPDAAVEVKNGKITLYMMGEITLNSAFHKFVRRQERAVLTAAEKLATNVSDIVVFIGKWYHVDYDINPLFRPYIIRIDRSNGQTEVQPSKANIFWTDEENEYLAYEEIEAEKLASGPADVFRAESERAIRRFMSYPFTSGFYSWSGFLWHPTVAGYPVVYVPLGGVISHRKKHLWKGGDQNDQYLKTYRAVDTALGDFKSVLSGDLDIPVSTAFSQLQVAIKAMPNEEDRADMHDYVIALLGDQRFDETTGSLKEKIELPLGESITLKEIQVQTKAKGYWIIQRDDDRPGELQSYCAFLYGRHQEDQDILLHRCSPVCIEGFDEGCSYASDWISSEYGQFRYVAFGPERALSW</sequence>
<dbReference type="EMBL" id="JACIGW010000003">
    <property type="protein sequence ID" value="MBB4349279.1"/>
    <property type="molecule type" value="Genomic_DNA"/>
</dbReference>
<name>A0A7W6WPV6_9HYPH</name>
<gene>
    <name evidence="2" type="ORF">GGE31_003012</name>
    <name evidence="1" type="ORF">GGE33_003041</name>
    <name evidence="3" type="ORF">GGE35_002953</name>
</gene>
<dbReference type="AlphaFoldDB" id="A0A7W6WPV6"/>
<dbReference type="EMBL" id="JACIGY010000003">
    <property type="protein sequence ID" value="MBB4412499.1"/>
    <property type="molecule type" value="Genomic_DNA"/>
</dbReference>
<protein>
    <submittedName>
        <fullName evidence="1">Uncharacterized protein</fullName>
    </submittedName>
</protein>
<evidence type="ECO:0000313" key="5">
    <source>
        <dbReference type="Proteomes" id="UP000524535"/>
    </source>
</evidence>